<keyword evidence="2" id="KW-1185">Reference proteome</keyword>
<dbReference type="EMBL" id="JAQQBR010000003">
    <property type="protein sequence ID" value="KAK0180393.1"/>
    <property type="molecule type" value="Genomic_DNA"/>
</dbReference>
<name>A0AA39G2Z2_MICHY</name>
<evidence type="ECO:0000313" key="1">
    <source>
        <dbReference type="EMBL" id="KAK0180393.1"/>
    </source>
</evidence>
<accession>A0AA39G2Z2</accession>
<sequence length="667" mass="76271">MAYHIYQYFILVLLISNHQVTSVAFTAAIKFAVTILTGLKSQLNSANADENRLLILQHINEQSKKLDSLTDHFDKQLDVVSYKIISVVPRYVMYNNAMAELRRYITRINELYSYYNIYANSTDFSQDELINYVNKLVSYDANDLQNTLDSMHELMTANQTSTITEPILDLLKELNTNSIQTGSVDRCDRTMSPQQHIFYIFAKLITLETKGCLMTAYAYGVLSNINKNTYEKELNLRISNSLYRLENYNNLFHTAIKNLKRDVFNCGANIQIRNETYIELRGLAQGVLVNTKELGDEMCTGQFNIESYKGSMCHGKLSDCQEIGTSTTVCISPKNSSRRYEWLINDSNLRWGKMLECQGVIQNLPSQMYTKNIVLGSMFTGFNFGVNRRFCKYYICKCCESQKYSSEVMRTFSLLPQMVIIGVRFVMRNGIMSIQIKQGELLAQGAIKETNQSWVRLPDIDDNDMIFSGNHNKSKRYQRLGLYNPMIYLDDIMAPNDHVIVGVSFEKVKTVMSSKTIRPISLSVITNKFNWYTGKLLKDANNQWLSSKISVKNNPNNSPDYKRRRTEINIQDPDNPVESPVNYPDLKTNRFVNFRMSDLSKDAGQSTIPFFDAQEISVRPAFPLGGIGLFYKSSNGYGGFIAPKLFTVDIAKCAENEEKQNNIFGKT</sequence>
<reference evidence="1" key="1">
    <citation type="journal article" date="2023" name="bioRxiv">
        <title>Scaffold-level genome assemblies of two parasitoid biocontrol wasps reveal the parthenogenesis mechanism and an associated novel virus.</title>
        <authorList>
            <person name="Inwood S."/>
            <person name="Skelly J."/>
            <person name="Guhlin J."/>
            <person name="Harrop T."/>
            <person name="Goldson S."/>
            <person name="Dearden P."/>
        </authorList>
    </citation>
    <scope>NUCLEOTIDE SEQUENCE</scope>
    <source>
        <strain evidence="1">Lincoln</strain>
        <tissue evidence="1">Whole body</tissue>
    </source>
</reference>
<organism evidence="1 2">
    <name type="scientific">Microctonus hyperodae</name>
    <name type="common">Parasitoid wasp</name>
    <dbReference type="NCBI Taxonomy" id="165561"/>
    <lineage>
        <taxon>Eukaryota</taxon>
        <taxon>Metazoa</taxon>
        <taxon>Ecdysozoa</taxon>
        <taxon>Arthropoda</taxon>
        <taxon>Hexapoda</taxon>
        <taxon>Insecta</taxon>
        <taxon>Pterygota</taxon>
        <taxon>Neoptera</taxon>
        <taxon>Endopterygota</taxon>
        <taxon>Hymenoptera</taxon>
        <taxon>Apocrita</taxon>
        <taxon>Ichneumonoidea</taxon>
        <taxon>Braconidae</taxon>
        <taxon>Euphorinae</taxon>
        <taxon>Microctonus</taxon>
    </lineage>
</organism>
<reference evidence="1" key="2">
    <citation type="submission" date="2023-03" db="EMBL/GenBank/DDBJ databases">
        <authorList>
            <person name="Inwood S.N."/>
            <person name="Skelly J.G."/>
            <person name="Guhlin J."/>
            <person name="Harrop T.W.R."/>
            <person name="Goldson S.G."/>
            <person name="Dearden P.K."/>
        </authorList>
    </citation>
    <scope>NUCLEOTIDE SEQUENCE</scope>
    <source>
        <strain evidence="1">Lincoln</strain>
        <tissue evidence="1">Whole body</tissue>
    </source>
</reference>
<dbReference type="InterPro" id="IPR032062">
    <property type="entry name" value="DUF4803"/>
</dbReference>
<dbReference type="Proteomes" id="UP001168972">
    <property type="component" value="Unassembled WGS sequence"/>
</dbReference>
<dbReference type="PANTHER" id="PTHR47890:SF1">
    <property type="entry name" value="LD24308P"/>
    <property type="match status" value="1"/>
</dbReference>
<evidence type="ECO:0000313" key="2">
    <source>
        <dbReference type="Proteomes" id="UP001168972"/>
    </source>
</evidence>
<protein>
    <submittedName>
        <fullName evidence="1">Uncharacterized protein</fullName>
    </submittedName>
</protein>
<dbReference type="Pfam" id="PF16061">
    <property type="entry name" value="DUF4803"/>
    <property type="match status" value="1"/>
</dbReference>
<dbReference type="PANTHER" id="PTHR47890">
    <property type="entry name" value="LD24308P"/>
    <property type="match status" value="1"/>
</dbReference>
<proteinExistence type="predicted"/>
<comment type="caution">
    <text evidence="1">The sequence shown here is derived from an EMBL/GenBank/DDBJ whole genome shotgun (WGS) entry which is preliminary data.</text>
</comment>
<gene>
    <name evidence="1" type="ORF">PV327_006037</name>
</gene>
<dbReference type="AlphaFoldDB" id="A0AA39G2Z2"/>